<dbReference type="EC" id="2.7.13.3" evidence="4"/>
<dbReference type="Pfam" id="PF02518">
    <property type="entry name" value="HATPase_c"/>
    <property type="match status" value="1"/>
</dbReference>
<dbReference type="Gene3D" id="1.10.287.130">
    <property type="match status" value="1"/>
</dbReference>
<feature type="domain" description="Histidine kinase" evidence="13">
    <location>
        <begin position="217"/>
        <end position="417"/>
    </location>
</feature>
<evidence type="ECO:0000256" key="6">
    <source>
        <dbReference type="ARBA" id="ARBA00022679"/>
    </source>
</evidence>
<dbReference type="InterPro" id="IPR003594">
    <property type="entry name" value="HATPase_dom"/>
</dbReference>
<dbReference type="PRINTS" id="PR00344">
    <property type="entry name" value="BCTRLSENSOR"/>
</dbReference>
<evidence type="ECO:0000256" key="8">
    <source>
        <dbReference type="ARBA" id="ARBA00022777"/>
    </source>
</evidence>
<keyword evidence="10" id="KW-0902">Two-component regulatory system</keyword>
<keyword evidence="15" id="KW-1185">Reference proteome</keyword>
<organism evidence="14 15">
    <name type="scientific">Actinokineospora iranica</name>
    <dbReference type="NCBI Taxonomy" id="1271860"/>
    <lineage>
        <taxon>Bacteria</taxon>
        <taxon>Bacillati</taxon>
        <taxon>Actinomycetota</taxon>
        <taxon>Actinomycetes</taxon>
        <taxon>Pseudonocardiales</taxon>
        <taxon>Pseudonocardiaceae</taxon>
        <taxon>Actinokineospora</taxon>
    </lineage>
</organism>
<evidence type="ECO:0000259" key="13">
    <source>
        <dbReference type="PROSITE" id="PS50109"/>
    </source>
</evidence>
<dbReference type="InterPro" id="IPR036097">
    <property type="entry name" value="HisK_dim/P_sf"/>
</dbReference>
<accession>A0A1G6XPT2</accession>
<dbReference type="SUPFAM" id="SSF55874">
    <property type="entry name" value="ATPase domain of HSP90 chaperone/DNA topoisomerase II/histidine kinase"/>
    <property type="match status" value="1"/>
</dbReference>
<evidence type="ECO:0000313" key="14">
    <source>
        <dbReference type="EMBL" id="SDD80150.1"/>
    </source>
</evidence>
<dbReference type="GO" id="GO:0005886">
    <property type="term" value="C:plasma membrane"/>
    <property type="evidence" value="ECO:0007669"/>
    <property type="project" value="UniProtKB-SubCell"/>
</dbReference>
<dbReference type="Gene3D" id="3.30.565.10">
    <property type="entry name" value="Histidine kinase-like ATPase, C-terminal domain"/>
    <property type="match status" value="1"/>
</dbReference>
<dbReference type="PANTHER" id="PTHR45436">
    <property type="entry name" value="SENSOR HISTIDINE KINASE YKOH"/>
    <property type="match status" value="1"/>
</dbReference>
<evidence type="ECO:0000256" key="5">
    <source>
        <dbReference type="ARBA" id="ARBA00022553"/>
    </source>
</evidence>
<evidence type="ECO:0000256" key="11">
    <source>
        <dbReference type="ARBA" id="ARBA00023136"/>
    </source>
</evidence>
<reference evidence="15" key="1">
    <citation type="submission" date="2016-10" db="EMBL/GenBank/DDBJ databases">
        <authorList>
            <person name="Varghese N."/>
            <person name="Submissions S."/>
        </authorList>
    </citation>
    <scope>NUCLEOTIDE SEQUENCE [LARGE SCALE GENOMIC DNA]</scope>
    <source>
        <strain evidence="15">IBRC-M 10403</strain>
    </source>
</reference>
<evidence type="ECO:0000256" key="2">
    <source>
        <dbReference type="ARBA" id="ARBA00004141"/>
    </source>
</evidence>
<name>A0A1G6XPT2_9PSEU</name>
<protein>
    <recommendedName>
        <fullName evidence="4">histidine kinase</fullName>
        <ecNumber evidence="4">2.7.13.3</ecNumber>
    </recommendedName>
</protein>
<evidence type="ECO:0000256" key="12">
    <source>
        <dbReference type="SAM" id="Phobius"/>
    </source>
</evidence>
<dbReference type="InterPro" id="IPR005467">
    <property type="entry name" value="His_kinase_dom"/>
</dbReference>
<dbReference type="InterPro" id="IPR036890">
    <property type="entry name" value="HATPase_C_sf"/>
</dbReference>
<dbReference type="Proteomes" id="UP000199501">
    <property type="component" value="Unassembled WGS sequence"/>
</dbReference>
<evidence type="ECO:0000313" key="15">
    <source>
        <dbReference type="Proteomes" id="UP000199501"/>
    </source>
</evidence>
<proteinExistence type="predicted"/>
<keyword evidence="11 12" id="KW-0472">Membrane</keyword>
<dbReference type="RefSeq" id="WP_228771966.1">
    <property type="nucleotide sequence ID" value="NZ_FMZZ01000018.1"/>
</dbReference>
<dbReference type="CDD" id="cd00075">
    <property type="entry name" value="HATPase"/>
    <property type="match status" value="1"/>
</dbReference>
<evidence type="ECO:0000256" key="4">
    <source>
        <dbReference type="ARBA" id="ARBA00012438"/>
    </source>
</evidence>
<feature type="transmembrane region" description="Helical" evidence="12">
    <location>
        <begin position="174"/>
        <end position="197"/>
    </location>
</feature>
<dbReference type="CDD" id="cd00082">
    <property type="entry name" value="HisKA"/>
    <property type="match status" value="1"/>
</dbReference>
<evidence type="ECO:0000256" key="7">
    <source>
        <dbReference type="ARBA" id="ARBA00022692"/>
    </source>
</evidence>
<dbReference type="PROSITE" id="PS50109">
    <property type="entry name" value="HIS_KIN"/>
    <property type="match status" value="1"/>
</dbReference>
<dbReference type="SMART" id="SM00387">
    <property type="entry name" value="HATPase_c"/>
    <property type="match status" value="1"/>
</dbReference>
<sequence>MTGAAADRLRRLRLVLTALFTTMNALGLVVVSWLVIGNDQEQRDQRLDARLQGVTATVSRLLRADADGTVSTAGIDRDELNDMCPQFAVLPAGGGSFPAKFSKVECVPVDRGLLADEARKAVGDQRLRYGRIWATDGRPVRIRVEPIRGQSGRYVGAVIALADATDEQRAHDTAVWRIVGGCLLLVGLLGAAGHILAGRAIRPAASALEQQEQLLAETAHDLRTPVAALRALAETALRNPGERADLLPRTVELAARMGGVIDGLLVRARLAAGVDRLAVQPVWLDQLVADVVESTPAQDAQVTLTAAASAVLADPTLVQRAIGNLLDNALRYGRKPGERAIVHITVANGRVTVADHGPGIDADAAEEMFNRFRTGSGSSGLGLSIVRWVAQAHGGRLNLYNADEGGAIFELELPVAPDRR</sequence>
<dbReference type="SUPFAM" id="SSF47384">
    <property type="entry name" value="Homodimeric domain of signal transducing histidine kinase"/>
    <property type="match status" value="1"/>
</dbReference>
<dbReference type="InterPro" id="IPR050428">
    <property type="entry name" value="TCS_sensor_his_kinase"/>
</dbReference>
<evidence type="ECO:0000256" key="1">
    <source>
        <dbReference type="ARBA" id="ARBA00000085"/>
    </source>
</evidence>
<dbReference type="SMART" id="SM00388">
    <property type="entry name" value="HisKA"/>
    <property type="match status" value="1"/>
</dbReference>
<dbReference type="STRING" id="1271860.SAMN05216174_11862"/>
<dbReference type="PANTHER" id="PTHR45436:SF15">
    <property type="entry name" value="SENSOR HISTIDINE KINASE CUSS"/>
    <property type="match status" value="1"/>
</dbReference>
<evidence type="ECO:0000256" key="9">
    <source>
        <dbReference type="ARBA" id="ARBA00022989"/>
    </source>
</evidence>
<dbReference type="InterPro" id="IPR004358">
    <property type="entry name" value="Sig_transdc_His_kin-like_C"/>
</dbReference>
<dbReference type="AlphaFoldDB" id="A0A1G6XPT2"/>
<keyword evidence="9 12" id="KW-1133">Transmembrane helix</keyword>
<keyword evidence="6" id="KW-0808">Transferase</keyword>
<evidence type="ECO:0000256" key="10">
    <source>
        <dbReference type="ARBA" id="ARBA00023012"/>
    </source>
</evidence>
<comment type="subcellular location">
    <subcellularLocation>
        <location evidence="3">Cell membrane</location>
    </subcellularLocation>
    <subcellularLocation>
        <location evidence="2">Membrane</location>
        <topology evidence="2">Multi-pass membrane protein</topology>
    </subcellularLocation>
</comment>
<keyword evidence="7 12" id="KW-0812">Transmembrane</keyword>
<dbReference type="InterPro" id="IPR003661">
    <property type="entry name" value="HisK_dim/P_dom"/>
</dbReference>
<feature type="transmembrane region" description="Helical" evidence="12">
    <location>
        <begin position="12"/>
        <end position="36"/>
    </location>
</feature>
<gene>
    <name evidence="14" type="ORF">SAMN05216174_11862</name>
</gene>
<keyword evidence="8 14" id="KW-0418">Kinase</keyword>
<evidence type="ECO:0000256" key="3">
    <source>
        <dbReference type="ARBA" id="ARBA00004236"/>
    </source>
</evidence>
<dbReference type="Pfam" id="PF00512">
    <property type="entry name" value="HisKA"/>
    <property type="match status" value="1"/>
</dbReference>
<keyword evidence="5" id="KW-0597">Phosphoprotein</keyword>
<comment type="catalytic activity">
    <reaction evidence="1">
        <text>ATP + protein L-histidine = ADP + protein N-phospho-L-histidine.</text>
        <dbReference type="EC" id="2.7.13.3"/>
    </reaction>
</comment>
<dbReference type="GO" id="GO:0000155">
    <property type="term" value="F:phosphorelay sensor kinase activity"/>
    <property type="evidence" value="ECO:0007669"/>
    <property type="project" value="InterPro"/>
</dbReference>
<dbReference type="EMBL" id="FMZZ01000018">
    <property type="protein sequence ID" value="SDD80150.1"/>
    <property type="molecule type" value="Genomic_DNA"/>
</dbReference>